<dbReference type="EC" id="3.1.4.46" evidence="2"/>
<dbReference type="GO" id="GO:0008889">
    <property type="term" value="F:glycerophosphodiester phosphodiesterase activity"/>
    <property type="evidence" value="ECO:0007669"/>
    <property type="project" value="UniProtKB-EC"/>
</dbReference>
<dbReference type="RefSeq" id="WP_153981034.1">
    <property type="nucleotide sequence ID" value="NZ_BAAANZ010000001.1"/>
</dbReference>
<gene>
    <name evidence="2" type="ORF">BJ959_000297</name>
</gene>
<protein>
    <submittedName>
        <fullName evidence="2">Glycerophosphoryl diester phosphodiesterase</fullName>
        <ecNumber evidence="2">3.1.4.46</ecNumber>
    </submittedName>
</protein>
<dbReference type="SUPFAM" id="SSF51695">
    <property type="entry name" value="PLC-like phosphodiesterases"/>
    <property type="match status" value="1"/>
</dbReference>
<evidence type="ECO:0000313" key="3">
    <source>
        <dbReference type="Proteomes" id="UP000552883"/>
    </source>
</evidence>
<dbReference type="InterPro" id="IPR030395">
    <property type="entry name" value="GP_PDE_dom"/>
</dbReference>
<dbReference type="Gene3D" id="3.20.20.190">
    <property type="entry name" value="Phosphatidylinositol (PI) phosphodiesterase"/>
    <property type="match status" value="1"/>
</dbReference>
<dbReference type="GO" id="GO:0006629">
    <property type="term" value="P:lipid metabolic process"/>
    <property type="evidence" value="ECO:0007669"/>
    <property type="project" value="InterPro"/>
</dbReference>
<keyword evidence="3" id="KW-1185">Reference proteome</keyword>
<dbReference type="PANTHER" id="PTHR43805:SF1">
    <property type="entry name" value="GP-PDE DOMAIN-CONTAINING PROTEIN"/>
    <property type="match status" value="1"/>
</dbReference>
<keyword evidence="2" id="KW-0378">Hydrolase</keyword>
<evidence type="ECO:0000313" key="2">
    <source>
        <dbReference type="EMBL" id="MBB5616801.1"/>
    </source>
</evidence>
<dbReference type="EMBL" id="JACHBS010000001">
    <property type="protein sequence ID" value="MBB5616801.1"/>
    <property type="molecule type" value="Genomic_DNA"/>
</dbReference>
<accession>A0A840X3G7</accession>
<dbReference type="InterPro" id="IPR017946">
    <property type="entry name" value="PLC-like_Pdiesterase_TIM-brl"/>
</dbReference>
<dbReference type="OrthoDB" id="5241788at2"/>
<feature type="domain" description="GP-PDE" evidence="1">
    <location>
        <begin position="15"/>
        <end position="251"/>
    </location>
</feature>
<comment type="caution">
    <text evidence="2">The sequence shown here is derived from an EMBL/GenBank/DDBJ whole genome shotgun (WGS) entry which is preliminary data.</text>
</comment>
<dbReference type="Proteomes" id="UP000552883">
    <property type="component" value="Unassembled WGS sequence"/>
</dbReference>
<organism evidence="2 3">
    <name type="scientific">Microcella frigidaquae</name>
    <dbReference type="NCBI Taxonomy" id="424758"/>
    <lineage>
        <taxon>Bacteria</taxon>
        <taxon>Bacillati</taxon>
        <taxon>Actinomycetota</taxon>
        <taxon>Actinomycetes</taxon>
        <taxon>Micrococcales</taxon>
        <taxon>Microbacteriaceae</taxon>
        <taxon>Microcella</taxon>
    </lineage>
</organism>
<dbReference type="PANTHER" id="PTHR43805">
    <property type="entry name" value="GLYCEROPHOSPHORYL DIESTER PHOSPHODIESTERASE"/>
    <property type="match status" value="1"/>
</dbReference>
<reference evidence="2 3" key="1">
    <citation type="submission" date="2020-08" db="EMBL/GenBank/DDBJ databases">
        <title>Sequencing the genomes of 1000 actinobacteria strains.</title>
        <authorList>
            <person name="Klenk H.-P."/>
        </authorList>
    </citation>
    <scope>NUCLEOTIDE SEQUENCE [LARGE SCALE GENOMIC DNA]</scope>
    <source>
        <strain evidence="2 3">DSM 23889</strain>
    </source>
</reference>
<dbReference type="Pfam" id="PF03009">
    <property type="entry name" value="GDPD"/>
    <property type="match status" value="1"/>
</dbReference>
<evidence type="ECO:0000259" key="1">
    <source>
        <dbReference type="PROSITE" id="PS51704"/>
    </source>
</evidence>
<name>A0A840X3G7_9MICO</name>
<proteinExistence type="predicted"/>
<dbReference type="PROSITE" id="PS51704">
    <property type="entry name" value="GP_PDE"/>
    <property type="match status" value="1"/>
</dbReference>
<dbReference type="AlphaFoldDB" id="A0A840X3G7"/>
<sequence length="255" mass="26832">MRSEAAEAYFSPALPRVLAHRGLAVDAPENTLLAFAHALAIGVEHLETDVHASRDGVAVIAHDADLDRVAGIPGRVGELTAAELAQVPLGEGQGFPTLAEALEAFPEARFNIDLKSAEAVAPAVDAVRQLRAEHRVLLTSFSERRRAAALRLLPEVATSASAPRFAAALLAARLGAVPLVRAALAGVHAVQMPERALGGETTAPRVLRAFRAAGVEVHVWTVNDPATMGTLLDRGVDGIVTDRADLALEVLRSRT</sequence>